<feature type="chain" id="PRO_5015714203" description="Apple domain-containing protein" evidence="1">
    <location>
        <begin position="28"/>
        <end position="122"/>
    </location>
</feature>
<evidence type="ECO:0000313" key="2">
    <source>
        <dbReference type="EMBL" id="PPJ57253.1"/>
    </source>
</evidence>
<evidence type="ECO:0000256" key="1">
    <source>
        <dbReference type="SAM" id="SignalP"/>
    </source>
</evidence>
<protein>
    <recommendedName>
        <fullName evidence="4">Apple domain-containing protein</fullName>
    </recommendedName>
</protein>
<name>A0A2S6CC17_9PEZI</name>
<reference evidence="3" key="1">
    <citation type="journal article" date="2017" name="bioRxiv">
        <title>Conservation of a gene cluster reveals novel cercosporin biosynthetic mechanisms and extends production to the genus Colletotrichum.</title>
        <authorList>
            <person name="de Jonge R."/>
            <person name="Ebert M.K."/>
            <person name="Huitt-Roehl C.R."/>
            <person name="Pal P."/>
            <person name="Suttle J.C."/>
            <person name="Spanner R.E."/>
            <person name="Neubauer J.D."/>
            <person name="Jurick W.M.II."/>
            <person name="Stott K.A."/>
            <person name="Secor G.A."/>
            <person name="Thomma B.P.H.J."/>
            <person name="Van de Peer Y."/>
            <person name="Townsend C.A."/>
            <person name="Bolton M.D."/>
        </authorList>
    </citation>
    <scope>NUCLEOTIDE SEQUENCE [LARGE SCALE GENOMIC DNA]</scope>
    <source>
        <strain evidence="3">CBS538.71</strain>
    </source>
</reference>
<keyword evidence="1" id="KW-0732">Signal</keyword>
<keyword evidence="3" id="KW-1185">Reference proteome</keyword>
<gene>
    <name evidence="2" type="ORF">CBER1_02820</name>
</gene>
<evidence type="ECO:0008006" key="4">
    <source>
        <dbReference type="Google" id="ProtNLM"/>
    </source>
</evidence>
<dbReference type="Proteomes" id="UP000237631">
    <property type="component" value="Unassembled WGS sequence"/>
</dbReference>
<dbReference type="EMBL" id="PNEN01000499">
    <property type="protein sequence ID" value="PPJ57253.1"/>
    <property type="molecule type" value="Genomic_DNA"/>
</dbReference>
<feature type="signal peptide" evidence="1">
    <location>
        <begin position="1"/>
        <end position="27"/>
    </location>
</feature>
<comment type="caution">
    <text evidence="2">The sequence shown here is derived from an EMBL/GenBank/DDBJ whole genome shotgun (WGS) entry which is preliminary data.</text>
</comment>
<evidence type="ECO:0000313" key="3">
    <source>
        <dbReference type="Proteomes" id="UP000237631"/>
    </source>
</evidence>
<sequence length="122" mass="13520">MSCKKIRKSGSIKSFAFFASLIAAVAAEWTCPQDHNTNYTAYGKQWNIQCDNSIQGTDIRRFYNGDQDTLLSCAYACAEDPTCLGTSYVSMTYTCILKSSIDAINVRPGIWSAYPIEDENCA</sequence>
<dbReference type="Gene3D" id="3.50.4.10">
    <property type="entry name" value="Hepatocyte Growth Factor"/>
    <property type="match status" value="1"/>
</dbReference>
<dbReference type="OrthoDB" id="3625104at2759"/>
<proteinExistence type="predicted"/>
<accession>A0A2S6CC17</accession>
<dbReference type="AlphaFoldDB" id="A0A2S6CC17"/>
<organism evidence="2 3">
    <name type="scientific">Cercospora berteroae</name>
    <dbReference type="NCBI Taxonomy" id="357750"/>
    <lineage>
        <taxon>Eukaryota</taxon>
        <taxon>Fungi</taxon>
        <taxon>Dikarya</taxon>
        <taxon>Ascomycota</taxon>
        <taxon>Pezizomycotina</taxon>
        <taxon>Dothideomycetes</taxon>
        <taxon>Dothideomycetidae</taxon>
        <taxon>Mycosphaerellales</taxon>
        <taxon>Mycosphaerellaceae</taxon>
        <taxon>Cercospora</taxon>
    </lineage>
</organism>